<name>A0A4P9YG26_ROZAC</name>
<gene>
    <name evidence="7" type="ORF">ROZALSC1DRAFT_29895</name>
</gene>
<feature type="domain" description="Pep3/Vps18 beta-propeller" evidence="6">
    <location>
        <begin position="8"/>
        <end position="108"/>
    </location>
</feature>
<keyword evidence="2" id="KW-0863">Zinc-finger</keyword>
<dbReference type="GO" id="GO:0005768">
    <property type="term" value="C:endosome"/>
    <property type="evidence" value="ECO:0007669"/>
    <property type="project" value="TreeGrafter"/>
</dbReference>
<dbReference type="AlphaFoldDB" id="A0A4P9YG26"/>
<dbReference type="GO" id="GO:0007032">
    <property type="term" value="P:endosome organization"/>
    <property type="evidence" value="ECO:0007669"/>
    <property type="project" value="TreeGrafter"/>
</dbReference>
<feature type="coiled-coil region" evidence="5">
    <location>
        <begin position="472"/>
        <end position="513"/>
    </location>
</feature>
<dbReference type="PROSITE" id="PS50236">
    <property type="entry name" value="CHCR"/>
    <property type="match status" value="1"/>
</dbReference>
<evidence type="ECO:0000256" key="2">
    <source>
        <dbReference type="ARBA" id="ARBA00022771"/>
    </source>
</evidence>
<evidence type="ECO:0000256" key="1">
    <source>
        <dbReference type="ARBA" id="ARBA00022723"/>
    </source>
</evidence>
<dbReference type="Proteomes" id="UP000281549">
    <property type="component" value="Unassembled WGS sequence"/>
</dbReference>
<evidence type="ECO:0000259" key="6">
    <source>
        <dbReference type="Pfam" id="PF05131"/>
    </source>
</evidence>
<reference evidence="8" key="1">
    <citation type="journal article" date="2018" name="Nat. Microbiol.">
        <title>Leveraging single-cell genomics to expand the fungal tree of life.</title>
        <authorList>
            <person name="Ahrendt S.R."/>
            <person name="Quandt C.A."/>
            <person name="Ciobanu D."/>
            <person name="Clum A."/>
            <person name="Salamov A."/>
            <person name="Andreopoulos B."/>
            <person name="Cheng J.F."/>
            <person name="Woyke T."/>
            <person name="Pelin A."/>
            <person name="Henrissat B."/>
            <person name="Reynolds N.K."/>
            <person name="Benny G.L."/>
            <person name="Smith M.E."/>
            <person name="James T.Y."/>
            <person name="Grigoriev I.V."/>
        </authorList>
    </citation>
    <scope>NUCLEOTIDE SEQUENCE [LARGE SCALE GENOMIC DNA]</scope>
    <source>
        <strain evidence="8">CSF55</strain>
    </source>
</reference>
<feature type="non-terminal residue" evidence="7">
    <location>
        <position position="1"/>
    </location>
</feature>
<keyword evidence="5" id="KW-0175">Coiled coil</keyword>
<evidence type="ECO:0000256" key="3">
    <source>
        <dbReference type="ARBA" id="ARBA00022833"/>
    </source>
</evidence>
<dbReference type="InterPro" id="IPR000547">
    <property type="entry name" value="Clathrin_H-chain/VPS_repeat"/>
</dbReference>
<evidence type="ECO:0000313" key="8">
    <source>
        <dbReference type="Proteomes" id="UP000281549"/>
    </source>
</evidence>
<proteinExistence type="predicted"/>
<evidence type="ECO:0000256" key="5">
    <source>
        <dbReference type="SAM" id="Coils"/>
    </source>
</evidence>
<dbReference type="GO" id="GO:0006886">
    <property type="term" value="P:intracellular protein transport"/>
    <property type="evidence" value="ECO:0007669"/>
    <property type="project" value="UniProtKB-UniRule"/>
</dbReference>
<dbReference type="PANTHER" id="PTHR23323:SF26">
    <property type="entry name" value="VACUOLAR PROTEIN SORTING-ASSOCIATED PROTEIN 18 HOMOLOG"/>
    <property type="match status" value="1"/>
</dbReference>
<dbReference type="GO" id="GO:0030674">
    <property type="term" value="F:protein-macromolecule adaptor activity"/>
    <property type="evidence" value="ECO:0007669"/>
    <property type="project" value="TreeGrafter"/>
</dbReference>
<accession>A0A4P9YG26</accession>
<dbReference type="InterPro" id="IPR007810">
    <property type="entry name" value="Pep3/Vps18_beta-prop"/>
</dbReference>
<dbReference type="GO" id="GO:0030897">
    <property type="term" value="C:HOPS complex"/>
    <property type="evidence" value="ECO:0007669"/>
    <property type="project" value="TreeGrafter"/>
</dbReference>
<evidence type="ECO:0000256" key="4">
    <source>
        <dbReference type="PROSITE-ProRule" id="PRU01006"/>
    </source>
</evidence>
<sequence length="577" mass="67615">KPAFTFQPSTHFAWMTGNGIYQGKLSSDFNALQESADKGLMIESQLYPNNEIPASMELSEFHILLIYENELKALSILSGLEEILRITCDNVSRTFWLYSDANLYEVLVQDEDKYNDEQNEEVLKVQGDYYFENERYNLAASYYAQTNIPLEKIAILFYEKEQIEALKTFVLLKLENTSKHEPIQLTLLCTWAVDLYLQLLTTNKAKNKSDEEKFWQEELMKFLSSEISKTYLHPQTTLQLLKKHDCISLVSFYQLEIHDYDGSIEFYLEHNKIKDALKVIQEHKHAPFFFKSSPVEFVNILIKHSEVNVRSIIPATLLYEEKSNEINQVVRYLEFCVINLQNVDPMVHNILINHYSKLKDESVLIKYLKNYPAFHFDLQYGLRCCLQNGKTFASILIYAALHLYEEAIELSIQEETMDENNKILNFRKGRFKNVTYTCIIQRAIELVKEIEIVQFEDILPLLPDFVLIDEIKDELISVLENYGERIDNLERDMESASKNAEAIRLDIRKLKRKYILVYLNQRHITIPMDSLCMECDELINIKEFFAFPCQHCLHTVCLINKVQIFDLLKSLKKTGVH</sequence>
<feature type="repeat" description="CHCR" evidence="4">
    <location>
        <begin position="303"/>
        <end position="455"/>
    </location>
</feature>
<keyword evidence="1" id="KW-0479">Metal-binding</keyword>
<keyword evidence="3" id="KW-0862">Zinc</keyword>
<evidence type="ECO:0000313" key="7">
    <source>
        <dbReference type="EMBL" id="RKP18433.1"/>
    </source>
</evidence>
<dbReference type="GO" id="GO:0007033">
    <property type="term" value="P:vacuole organization"/>
    <property type="evidence" value="ECO:0007669"/>
    <property type="project" value="TreeGrafter"/>
</dbReference>
<dbReference type="Pfam" id="PF05131">
    <property type="entry name" value="Pep3_Vps18"/>
    <property type="match status" value="1"/>
</dbReference>
<protein>
    <recommendedName>
        <fullName evidence="6">Pep3/Vps18 beta-propeller domain-containing protein</fullName>
    </recommendedName>
</protein>
<dbReference type="GO" id="GO:0008270">
    <property type="term" value="F:zinc ion binding"/>
    <property type="evidence" value="ECO:0007669"/>
    <property type="project" value="UniProtKB-KW"/>
</dbReference>
<dbReference type="EMBL" id="ML005461">
    <property type="protein sequence ID" value="RKP18433.1"/>
    <property type="molecule type" value="Genomic_DNA"/>
</dbReference>
<dbReference type="GO" id="GO:0006904">
    <property type="term" value="P:vesicle docking involved in exocytosis"/>
    <property type="evidence" value="ECO:0007669"/>
    <property type="project" value="TreeGrafter"/>
</dbReference>
<dbReference type="GO" id="GO:0048284">
    <property type="term" value="P:organelle fusion"/>
    <property type="evidence" value="ECO:0007669"/>
    <property type="project" value="TreeGrafter"/>
</dbReference>
<organism evidence="7 8">
    <name type="scientific">Rozella allomycis (strain CSF55)</name>
    <dbReference type="NCBI Taxonomy" id="988480"/>
    <lineage>
        <taxon>Eukaryota</taxon>
        <taxon>Fungi</taxon>
        <taxon>Fungi incertae sedis</taxon>
        <taxon>Cryptomycota</taxon>
        <taxon>Cryptomycota incertae sedis</taxon>
        <taxon>Rozella</taxon>
    </lineage>
</organism>
<dbReference type="PANTHER" id="PTHR23323">
    <property type="entry name" value="VACUOLAR PROTEIN SORTING-ASSOCIATED PROTEIN"/>
    <property type="match status" value="1"/>
</dbReference>